<organism evidence="1 2">
    <name type="scientific">Panicum virgatum</name>
    <name type="common">Blackwell switchgrass</name>
    <dbReference type="NCBI Taxonomy" id="38727"/>
    <lineage>
        <taxon>Eukaryota</taxon>
        <taxon>Viridiplantae</taxon>
        <taxon>Streptophyta</taxon>
        <taxon>Embryophyta</taxon>
        <taxon>Tracheophyta</taxon>
        <taxon>Spermatophyta</taxon>
        <taxon>Magnoliopsida</taxon>
        <taxon>Liliopsida</taxon>
        <taxon>Poales</taxon>
        <taxon>Poaceae</taxon>
        <taxon>PACMAD clade</taxon>
        <taxon>Panicoideae</taxon>
        <taxon>Panicodae</taxon>
        <taxon>Paniceae</taxon>
        <taxon>Panicinae</taxon>
        <taxon>Panicum</taxon>
        <taxon>Panicum sect. Hiantes</taxon>
    </lineage>
</organism>
<dbReference type="PANTHER" id="PTHR31321:SF135">
    <property type="entry name" value="OS11G0659600 PROTEIN"/>
    <property type="match status" value="1"/>
</dbReference>
<dbReference type="AlphaFoldDB" id="A0A8T0UVJ7"/>
<dbReference type="EMBL" id="CM029041">
    <property type="protein sequence ID" value="KAG2628341.1"/>
    <property type="molecule type" value="Genomic_DNA"/>
</dbReference>
<dbReference type="PANTHER" id="PTHR31321">
    <property type="entry name" value="ACYL-COA THIOESTER HYDROLASE YBHC-RELATED"/>
    <property type="match status" value="1"/>
</dbReference>
<protein>
    <recommendedName>
        <fullName evidence="3">Pectinesterase</fullName>
    </recommendedName>
</protein>
<evidence type="ECO:0000313" key="1">
    <source>
        <dbReference type="EMBL" id="KAG2628341.1"/>
    </source>
</evidence>
<keyword evidence="2" id="KW-1185">Reference proteome</keyword>
<gene>
    <name evidence="1" type="ORF">PVAP13_3KG376897</name>
</gene>
<dbReference type="SUPFAM" id="SSF51126">
    <property type="entry name" value="Pectin lyase-like"/>
    <property type="match status" value="1"/>
</dbReference>
<comment type="caution">
    <text evidence="1">The sequence shown here is derived from an EMBL/GenBank/DDBJ whole genome shotgun (WGS) entry which is preliminary data.</text>
</comment>
<sequence>MVGKVLYMTKVGCTTSRLASSGEPVDLIFGSAKSFYEDNNIISVNKETLPMAPLQQQQRNNPIKAAPGEVGLSFKTCTIEGEGEQIYLGRLGMACVYLYTKIDKKLEPVISDGGNVQTVNRTGMIYYADFKSYGPGLDKALRSELSYAEARPYLGTYYISGDTWIPFLPPAETWL</sequence>
<dbReference type="Proteomes" id="UP000823388">
    <property type="component" value="Chromosome 3K"/>
</dbReference>
<evidence type="ECO:0008006" key="3">
    <source>
        <dbReference type="Google" id="ProtNLM"/>
    </source>
</evidence>
<dbReference type="GO" id="GO:0045490">
    <property type="term" value="P:pectin catabolic process"/>
    <property type="evidence" value="ECO:0007669"/>
    <property type="project" value="TreeGrafter"/>
</dbReference>
<dbReference type="GO" id="GO:0030599">
    <property type="term" value="F:pectinesterase activity"/>
    <property type="evidence" value="ECO:0007669"/>
    <property type="project" value="TreeGrafter"/>
</dbReference>
<dbReference type="InterPro" id="IPR011050">
    <property type="entry name" value="Pectin_lyase_fold/virulence"/>
</dbReference>
<dbReference type="InterPro" id="IPR012334">
    <property type="entry name" value="Pectin_lyas_fold"/>
</dbReference>
<evidence type="ECO:0000313" key="2">
    <source>
        <dbReference type="Proteomes" id="UP000823388"/>
    </source>
</evidence>
<name>A0A8T0UVJ7_PANVG</name>
<reference evidence="1" key="1">
    <citation type="submission" date="2020-05" db="EMBL/GenBank/DDBJ databases">
        <title>WGS assembly of Panicum virgatum.</title>
        <authorList>
            <person name="Lovell J.T."/>
            <person name="Jenkins J."/>
            <person name="Shu S."/>
            <person name="Juenger T.E."/>
            <person name="Schmutz J."/>
        </authorList>
    </citation>
    <scope>NUCLEOTIDE SEQUENCE</scope>
    <source>
        <strain evidence="1">AP13</strain>
    </source>
</reference>
<accession>A0A8T0UVJ7</accession>
<dbReference type="Gene3D" id="2.160.20.10">
    <property type="entry name" value="Single-stranded right-handed beta-helix, Pectin lyase-like"/>
    <property type="match status" value="1"/>
</dbReference>
<proteinExistence type="predicted"/>